<keyword evidence="11" id="KW-1185">Reference proteome</keyword>
<keyword evidence="5 8" id="KW-0833">Ubl conjugation pathway</keyword>
<evidence type="ECO:0000313" key="10">
    <source>
        <dbReference type="EMBL" id="KAF0693245.1"/>
    </source>
</evidence>
<comment type="similarity">
    <text evidence="2 8">Belongs to the peptidase C12 family.</text>
</comment>
<organism evidence="10 11">
    <name type="scientific">Aphis craccivora</name>
    <name type="common">Cowpea aphid</name>
    <dbReference type="NCBI Taxonomy" id="307492"/>
    <lineage>
        <taxon>Eukaryota</taxon>
        <taxon>Metazoa</taxon>
        <taxon>Ecdysozoa</taxon>
        <taxon>Arthropoda</taxon>
        <taxon>Hexapoda</taxon>
        <taxon>Insecta</taxon>
        <taxon>Pterygota</taxon>
        <taxon>Neoptera</taxon>
        <taxon>Paraneoptera</taxon>
        <taxon>Hemiptera</taxon>
        <taxon>Sternorrhyncha</taxon>
        <taxon>Aphidomorpha</taxon>
        <taxon>Aphidoidea</taxon>
        <taxon>Aphididae</taxon>
        <taxon>Aphidini</taxon>
        <taxon>Aphis</taxon>
        <taxon>Aphis</taxon>
    </lineage>
</organism>
<dbReference type="InterPro" id="IPR036959">
    <property type="entry name" value="Peptidase_C12_UCH_sf"/>
</dbReference>
<keyword evidence="4 8" id="KW-0645">Protease</keyword>
<evidence type="ECO:0000256" key="3">
    <source>
        <dbReference type="ARBA" id="ARBA00012759"/>
    </source>
</evidence>
<dbReference type="GO" id="GO:0006511">
    <property type="term" value="P:ubiquitin-dependent protein catabolic process"/>
    <property type="evidence" value="ECO:0007669"/>
    <property type="project" value="UniProtKB-UniRule"/>
</dbReference>
<evidence type="ECO:0000256" key="8">
    <source>
        <dbReference type="PROSITE-ProRule" id="PRU01393"/>
    </source>
</evidence>
<dbReference type="AlphaFoldDB" id="A0A6G0VKE8"/>
<evidence type="ECO:0000256" key="4">
    <source>
        <dbReference type="ARBA" id="ARBA00022670"/>
    </source>
</evidence>
<dbReference type="Proteomes" id="UP000478052">
    <property type="component" value="Unassembled WGS sequence"/>
</dbReference>
<evidence type="ECO:0000256" key="6">
    <source>
        <dbReference type="ARBA" id="ARBA00022801"/>
    </source>
</evidence>
<dbReference type="GO" id="GO:0005737">
    <property type="term" value="C:cytoplasm"/>
    <property type="evidence" value="ECO:0007669"/>
    <property type="project" value="TreeGrafter"/>
</dbReference>
<feature type="active site" description="Nucleophile" evidence="8">
    <location>
        <position position="107"/>
    </location>
</feature>
<feature type="site" description="Important for enzyme activity" evidence="8">
    <location>
        <position position="201"/>
    </location>
</feature>
<dbReference type="PANTHER" id="PTHR10589:SF16">
    <property type="entry name" value="UBIQUITIN CARBOXYL-TERMINAL HYDROLASE ISOZYME L5"/>
    <property type="match status" value="1"/>
</dbReference>
<protein>
    <recommendedName>
        <fullName evidence="3 8">ubiquitinyl hydrolase 1</fullName>
        <ecNumber evidence="3 8">3.4.19.12</ecNumber>
    </recommendedName>
</protein>
<dbReference type="Pfam" id="PF01088">
    <property type="entry name" value="Peptidase_C12"/>
    <property type="match status" value="1"/>
</dbReference>
<comment type="caution">
    <text evidence="10">The sequence shown here is derived from an EMBL/GenBank/DDBJ whole genome shotgun (WGS) entry which is preliminary data.</text>
</comment>
<gene>
    <name evidence="10" type="ORF">FWK35_00033598</name>
</gene>
<feature type="domain" description="UCH catalytic" evidence="9">
    <location>
        <begin position="6"/>
        <end position="214"/>
    </location>
</feature>
<dbReference type="SUPFAM" id="SSF54001">
    <property type="entry name" value="Cysteine proteinases"/>
    <property type="match status" value="1"/>
</dbReference>
<accession>A0A6G0VKE8</accession>
<feature type="active site" description="Proton donor" evidence="8">
    <location>
        <position position="186"/>
    </location>
</feature>
<evidence type="ECO:0000256" key="1">
    <source>
        <dbReference type="ARBA" id="ARBA00000707"/>
    </source>
</evidence>
<keyword evidence="6 8" id="KW-0378">Hydrolase</keyword>
<dbReference type="EMBL" id="VUJU01015559">
    <property type="protein sequence ID" value="KAF0693245.1"/>
    <property type="molecule type" value="Genomic_DNA"/>
</dbReference>
<proteinExistence type="inferred from homology"/>
<dbReference type="PANTHER" id="PTHR10589">
    <property type="entry name" value="UBIQUITIN CARBOXYL-TERMINAL HYDROLASE"/>
    <property type="match status" value="1"/>
</dbReference>
<evidence type="ECO:0000256" key="7">
    <source>
        <dbReference type="ARBA" id="ARBA00022807"/>
    </source>
</evidence>
<keyword evidence="7 8" id="KW-0788">Thiol protease</keyword>
<dbReference type="Gene3D" id="3.40.532.10">
    <property type="entry name" value="Peptidase C12, ubiquitin carboxyl-terminal hydrolase"/>
    <property type="match status" value="1"/>
</dbReference>
<sequence>MSDSLGWCLIESDPGVFTELIRELVGLFLTMLTHLHTIGISSVSGVTGALVEELWTLDSSLFEAIKPVHGLIFLFRWIGEDQPDGQIVRDLRVEKLFFAKQVINNACATQAILSVLFNCRHPDIELGKTLSQFKEFSQKFDANMKGLALSNSQQIRSVHNSFGRSNSIFEFEDSAKPNFKDDEAYHFVAIVPIDGRLYELDGLKEGPIDLGLIK</sequence>
<comment type="catalytic activity">
    <reaction evidence="1 8">
        <text>Thiol-dependent hydrolysis of ester, thioester, amide, peptide and isopeptide bonds formed by the C-terminal Gly of ubiquitin (a 76-residue protein attached to proteins as an intracellular targeting signal).</text>
        <dbReference type="EC" id="3.4.19.12"/>
    </reaction>
</comment>
<dbReference type="GO" id="GO:0004843">
    <property type="term" value="F:cysteine-type deubiquitinase activity"/>
    <property type="evidence" value="ECO:0007669"/>
    <property type="project" value="UniProtKB-UniRule"/>
</dbReference>
<dbReference type="InterPro" id="IPR038765">
    <property type="entry name" value="Papain-like_cys_pep_sf"/>
</dbReference>
<evidence type="ECO:0000313" key="11">
    <source>
        <dbReference type="Proteomes" id="UP000478052"/>
    </source>
</evidence>
<dbReference type="PROSITE" id="PS52048">
    <property type="entry name" value="UCH_DOMAIN"/>
    <property type="match status" value="1"/>
</dbReference>
<dbReference type="EC" id="3.4.19.12" evidence="3 8"/>
<evidence type="ECO:0000259" key="9">
    <source>
        <dbReference type="PROSITE" id="PS52048"/>
    </source>
</evidence>
<evidence type="ECO:0000256" key="2">
    <source>
        <dbReference type="ARBA" id="ARBA00009326"/>
    </source>
</evidence>
<evidence type="ECO:0000256" key="5">
    <source>
        <dbReference type="ARBA" id="ARBA00022786"/>
    </source>
</evidence>
<feature type="site" description="Transition state stabilizer" evidence="8">
    <location>
        <position position="101"/>
    </location>
</feature>
<feature type="non-terminal residue" evidence="10">
    <location>
        <position position="214"/>
    </location>
</feature>
<reference evidence="10 11" key="1">
    <citation type="submission" date="2019-08" db="EMBL/GenBank/DDBJ databases">
        <title>Whole genome of Aphis craccivora.</title>
        <authorList>
            <person name="Voronova N.V."/>
            <person name="Shulinski R.S."/>
            <person name="Bandarenka Y.V."/>
            <person name="Zhorov D.G."/>
            <person name="Warner D."/>
        </authorList>
    </citation>
    <scope>NUCLEOTIDE SEQUENCE [LARGE SCALE GENOMIC DNA]</scope>
    <source>
        <strain evidence="10">180601</strain>
        <tissue evidence="10">Whole Body</tissue>
    </source>
</reference>
<dbReference type="OrthoDB" id="1924260at2759"/>
<name>A0A6G0VKE8_APHCR</name>
<dbReference type="InterPro" id="IPR001578">
    <property type="entry name" value="Peptidase_C12_UCH"/>
</dbReference>
<dbReference type="GO" id="GO:0016579">
    <property type="term" value="P:protein deubiquitination"/>
    <property type="evidence" value="ECO:0007669"/>
    <property type="project" value="TreeGrafter"/>
</dbReference>